<dbReference type="Proteomes" id="UP000326570">
    <property type="component" value="Unassembled WGS sequence"/>
</dbReference>
<organism evidence="2 3">
    <name type="scientific">Adhaeribacter soli</name>
    <dbReference type="NCBI Taxonomy" id="2607655"/>
    <lineage>
        <taxon>Bacteria</taxon>
        <taxon>Pseudomonadati</taxon>
        <taxon>Bacteroidota</taxon>
        <taxon>Cytophagia</taxon>
        <taxon>Cytophagales</taxon>
        <taxon>Hymenobacteraceae</taxon>
        <taxon>Adhaeribacter</taxon>
    </lineage>
</organism>
<evidence type="ECO:0000259" key="1">
    <source>
        <dbReference type="SMART" id="SM00464"/>
    </source>
</evidence>
<dbReference type="Gene3D" id="2.30.130.40">
    <property type="entry name" value="LON domain-like"/>
    <property type="match status" value="1"/>
</dbReference>
<dbReference type="InterPro" id="IPR003111">
    <property type="entry name" value="Lon_prtase_N"/>
</dbReference>
<dbReference type="InterPro" id="IPR015947">
    <property type="entry name" value="PUA-like_sf"/>
</dbReference>
<feature type="domain" description="Lon N-terminal" evidence="1">
    <location>
        <begin position="4"/>
        <end position="182"/>
    </location>
</feature>
<comment type="caution">
    <text evidence="2">The sequence shown here is derived from an EMBL/GenBank/DDBJ whole genome shotgun (WGS) entry which is preliminary data.</text>
</comment>
<dbReference type="SUPFAM" id="SSF88697">
    <property type="entry name" value="PUA domain-like"/>
    <property type="match status" value="1"/>
</dbReference>
<dbReference type="RefSeq" id="WP_150904270.1">
    <property type="nucleotide sequence ID" value="NZ_VTWT01000006.1"/>
</dbReference>
<proteinExistence type="predicted"/>
<reference evidence="2 3" key="1">
    <citation type="submission" date="2019-09" db="EMBL/GenBank/DDBJ databases">
        <title>Genome sequence of Adhaeribacter sp. M2.</title>
        <authorList>
            <person name="Srinivasan S."/>
        </authorList>
    </citation>
    <scope>NUCLEOTIDE SEQUENCE [LARGE SCALE GENOMIC DNA]</scope>
    <source>
        <strain evidence="2 3">M2</strain>
    </source>
</reference>
<dbReference type="EMBL" id="VTWT01000006">
    <property type="protein sequence ID" value="KAA9332858.1"/>
    <property type="molecule type" value="Genomic_DNA"/>
</dbReference>
<dbReference type="Pfam" id="PF02190">
    <property type="entry name" value="LON_substr_bdg"/>
    <property type="match status" value="1"/>
</dbReference>
<protein>
    <submittedName>
        <fullName evidence="2">Peptidase</fullName>
    </submittedName>
</protein>
<keyword evidence="3" id="KW-1185">Reference proteome</keyword>
<sequence length="211" mass="23939">MAYTLPLFPLNLVVFPGEKLNLHIFEPRYKKLIKDSLAGEGAFGIPPFLKDGLSSVGTKLQVLSIEKEYEGGEMDIKTKGLNIIRIEEFYNKLPGKDYAGGKINDVENIEDEDVVIKLKITELLHQLYEALGLNKLITTLTEDYKIFDIGHQIGLTTDQEFELLTAESESTRQEIVLEHLMKVVPVVLETEKLKERVKLNGHFKNLIPPNF</sequence>
<name>A0A5N1IT80_9BACT</name>
<dbReference type="SMART" id="SM00464">
    <property type="entry name" value="LON"/>
    <property type="match status" value="1"/>
</dbReference>
<evidence type="ECO:0000313" key="3">
    <source>
        <dbReference type="Proteomes" id="UP000326570"/>
    </source>
</evidence>
<accession>A0A5N1IT80</accession>
<evidence type="ECO:0000313" key="2">
    <source>
        <dbReference type="EMBL" id="KAA9332858.1"/>
    </source>
</evidence>
<gene>
    <name evidence="2" type="ORF">F0P94_12755</name>
</gene>
<dbReference type="InterPro" id="IPR046336">
    <property type="entry name" value="Lon_prtase_N_sf"/>
</dbReference>
<dbReference type="AlphaFoldDB" id="A0A5N1IT80"/>